<evidence type="ECO:0000259" key="5">
    <source>
        <dbReference type="PROSITE" id="PS51677"/>
    </source>
</evidence>
<feature type="region of interest" description="Disordered" evidence="3">
    <location>
        <begin position="51"/>
        <end position="81"/>
    </location>
</feature>
<organism evidence="6 7">
    <name type="scientific">Streptococcus constellatus</name>
    <dbReference type="NCBI Taxonomy" id="76860"/>
    <lineage>
        <taxon>Bacteria</taxon>
        <taxon>Bacillati</taxon>
        <taxon>Bacillota</taxon>
        <taxon>Bacilli</taxon>
        <taxon>Lactobacillales</taxon>
        <taxon>Streptococcaceae</taxon>
        <taxon>Streptococcus</taxon>
        <taxon>Streptococcus anginosus group</taxon>
    </lineage>
</organism>
<dbReference type="AlphaFoldDB" id="A0A0C1K6E6"/>
<evidence type="ECO:0000313" key="7">
    <source>
        <dbReference type="Proteomes" id="UP000031339"/>
    </source>
</evidence>
<dbReference type="Gene3D" id="3.20.20.370">
    <property type="entry name" value="Glycoside hydrolase/deacetylase"/>
    <property type="match status" value="1"/>
</dbReference>
<feature type="domain" description="NodB homology" evidence="5">
    <location>
        <begin position="155"/>
        <end position="316"/>
    </location>
</feature>
<comment type="caution">
    <text evidence="6">The sequence shown here is derived from an EMBL/GenBank/DDBJ whole genome shotgun (WGS) entry which is preliminary data.</text>
</comment>
<reference evidence="6 7" key="1">
    <citation type="submission" date="2014-12" db="EMBL/GenBank/DDBJ databases">
        <title>Partial genome sequence of Streptococcus constellatus KCOM 1650 (= ChDC B144).</title>
        <authorList>
            <person name="Kook J.-K."/>
            <person name="Park S.-N."/>
            <person name="Lim Y.K."/>
            <person name="Jo E."/>
        </authorList>
    </citation>
    <scope>NUCLEOTIDE SEQUENCE [LARGE SCALE GENOMIC DNA]</scope>
    <source>
        <strain evidence="6 7">KCOM 1650</strain>
    </source>
</reference>
<evidence type="ECO:0000256" key="2">
    <source>
        <dbReference type="ARBA" id="ARBA00022729"/>
    </source>
</evidence>
<proteinExistence type="predicted"/>
<dbReference type="OrthoDB" id="9778320at2"/>
<dbReference type="GO" id="GO:0016810">
    <property type="term" value="F:hydrolase activity, acting on carbon-nitrogen (but not peptide) bonds"/>
    <property type="evidence" value="ECO:0007669"/>
    <property type="project" value="InterPro"/>
</dbReference>
<feature type="transmembrane region" description="Helical" evidence="4">
    <location>
        <begin position="21"/>
        <end position="40"/>
    </location>
</feature>
<evidence type="ECO:0000313" key="6">
    <source>
        <dbReference type="EMBL" id="KIC78471.1"/>
    </source>
</evidence>
<evidence type="ECO:0000256" key="4">
    <source>
        <dbReference type="SAM" id="Phobius"/>
    </source>
</evidence>
<gene>
    <name evidence="6" type="ORF">RN79_02560</name>
</gene>
<dbReference type="PANTHER" id="PTHR34216:SF3">
    <property type="entry name" value="POLY-BETA-1,6-N-ACETYL-D-GLUCOSAMINE N-DEACETYLASE"/>
    <property type="match status" value="1"/>
</dbReference>
<dbReference type="InterPro" id="IPR051398">
    <property type="entry name" value="Polysacch_Deacetylase"/>
</dbReference>
<comment type="subcellular location">
    <subcellularLocation>
        <location evidence="1">Secreted</location>
    </subcellularLocation>
</comment>
<dbReference type="STRING" id="862969.SCI_0772"/>
<dbReference type="EMBL" id="JWIY01000001">
    <property type="protein sequence ID" value="KIC78471.1"/>
    <property type="molecule type" value="Genomic_DNA"/>
</dbReference>
<dbReference type="InterPro" id="IPR011330">
    <property type="entry name" value="Glyco_hydro/deAcase_b/a-brl"/>
</dbReference>
<dbReference type="GO" id="GO:0005975">
    <property type="term" value="P:carbohydrate metabolic process"/>
    <property type="evidence" value="ECO:0007669"/>
    <property type="project" value="InterPro"/>
</dbReference>
<evidence type="ECO:0000256" key="1">
    <source>
        <dbReference type="ARBA" id="ARBA00004613"/>
    </source>
</evidence>
<evidence type="ECO:0000256" key="3">
    <source>
        <dbReference type="SAM" id="MobiDB-lite"/>
    </source>
</evidence>
<name>A0A0C1K6E6_STRCV</name>
<dbReference type="InterPro" id="IPR002509">
    <property type="entry name" value="NODB_dom"/>
</dbReference>
<dbReference type="RefSeq" id="WP_039677022.1">
    <property type="nucleotide sequence ID" value="NZ_JALGPN010000001.1"/>
</dbReference>
<keyword evidence="4" id="KW-0472">Membrane</keyword>
<dbReference type="PANTHER" id="PTHR34216">
    <property type="match status" value="1"/>
</dbReference>
<sequence>MGKHSGNRSARNRIRKRRQRRTIISLILLVILVIAGTFMWKHSGVNLANNQTKSADSTVNKSSSSQSTAKKTMDSSHKKTKIKWVKQDQPVKFPILMYHAIHNMDPSEAANAGLIVSPETFESHLKALKDAGYYTLTPEEAYKVLTENVLPENKKVVWLTFDDSLRDFYTNAFPLLQKYQMKATNNVITGFVENGREDMLTLQQIKEMKKKGMSFEDHTVNHPDLSLANAETQTTELQSSKQYLDNNLSQNTTTVAYPSGRYTQTTTQIAESLGYKMGLTTNNGLASLNDGLLTLNRIRVNPTTTAQDLLNEIATN</sequence>
<dbReference type="Pfam" id="PF01522">
    <property type="entry name" value="Polysacc_deac_1"/>
    <property type="match status" value="1"/>
</dbReference>
<dbReference type="SUPFAM" id="SSF88713">
    <property type="entry name" value="Glycoside hydrolase/deacetylase"/>
    <property type="match status" value="1"/>
</dbReference>
<protein>
    <submittedName>
        <fullName evidence="6">Deacetylase</fullName>
    </submittedName>
</protein>
<accession>A0A0C1K6E6</accession>
<keyword evidence="2" id="KW-0732">Signal</keyword>
<keyword evidence="4" id="KW-1133">Transmembrane helix</keyword>
<dbReference type="eggNOG" id="COG0726">
    <property type="taxonomic scope" value="Bacteria"/>
</dbReference>
<keyword evidence="4" id="KW-0812">Transmembrane</keyword>
<feature type="compositionally biased region" description="Low complexity" evidence="3">
    <location>
        <begin position="57"/>
        <end position="70"/>
    </location>
</feature>
<dbReference type="CDD" id="cd10918">
    <property type="entry name" value="CE4_NodB_like_5s_6s"/>
    <property type="match status" value="1"/>
</dbReference>
<dbReference type="GO" id="GO:0005576">
    <property type="term" value="C:extracellular region"/>
    <property type="evidence" value="ECO:0007669"/>
    <property type="project" value="UniProtKB-SubCell"/>
</dbReference>
<dbReference type="Proteomes" id="UP000031339">
    <property type="component" value="Unassembled WGS sequence"/>
</dbReference>
<dbReference type="PROSITE" id="PS51677">
    <property type="entry name" value="NODB"/>
    <property type="match status" value="1"/>
</dbReference>